<dbReference type="PANTHER" id="PTHR22091">
    <property type="entry name" value="COILED-COIL DOMAIN-CONTAINING PROTEIN 77"/>
    <property type="match status" value="1"/>
</dbReference>
<gene>
    <name evidence="2" type="primary">AVEN_202665_1</name>
    <name evidence="2" type="ORF">TNCT_691941</name>
</gene>
<dbReference type="PANTHER" id="PTHR22091:SF1">
    <property type="entry name" value="COILED-COIL DOMAIN-CONTAINING PROTEIN 77"/>
    <property type="match status" value="1"/>
</dbReference>
<evidence type="ECO:0000313" key="2">
    <source>
        <dbReference type="EMBL" id="GFR23523.1"/>
    </source>
</evidence>
<feature type="coiled-coil region" evidence="1">
    <location>
        <begin position="30"/>
        <end position="61"/>
    </location>
</feature>
<evidence type="ECO:0000256" key="1">
    <source>
        <dbReference type="SAM" id="Coils"/>
    </source>
</evidence>
<organism evidence="2 3">
    <name type="scientific">Trichonephila clavata</name>
    <name type="common">Joro spider</name>
    <name type="synonym">Nephila clavata</name>
    <dbReference type="NCBI Taxonomy" id="2740835"/>
    <lineage>
        <taxon>Eukaryota</taxon>
        <taxon>Metazoa</taxon>
        <taxon>Ecdysozoa</taxon>
        <taxon>Arthropoda</taxon>
        <taxon>Chelicerata</taxon>
        <taxon>Arachnida</taxon>
        <taxon>Araneae</taxon>
        <taxon>Araneomorphae</taxon>
        <taxon>Entelegynae</taxon>
        <taxon>Araneoidea</taxon>
        <taxon>Nephilidae</taxon>
        <taxon>Trichonephila</taxon>
    </lineage>
</organism>
<feature type="coiled-coil region" evidence="1">
    <location>
        <begin position="161"/>
        <end position="217"/>
    </location>
</feature>
<comment type="caution">
    <text evidence="2">The sequence shown here is derived from an EMBL/GenBank/DDBJ whole genome shotgun (WGS) entry which is preliminary data.</text>
</comment>
<dbReference type="InterPro" id="IPR037696">
    <property type="entry name" value="CCDC77"/>
</dbReference>
<name>A0A8X6HIC5_TRICU</name>
<reference evidence="2" key="1">
    <citation type="submission" date="2020-07" db="EMBL/GenBank/DDBJ databases">
        <title>Multicomponent nature underlies the extraordinary mechanical properties of spider dragline silk.</title>
        <authorList>
            <person name="Kono N."/>
            <person name="Nakamura H."/>
            <person name="Mori M."/>
            <person name="Yoshida Y."/>
            <person name="Ohtoshi R."/>
            <person name="Malay A.D."/>
            <person name="Moran D.A.P."/>
            <person name="Tomita M."/>
            <person name="Numata K."/>
            <person name="Arakawa K."/>
        </authorList>
    </citation>
    <scope>NUCLEOTIDE SEQUENCE</scope>
</reference>
<sequence>MGGGETSSSDDGIPKTSADRNLLKFYRKHFEELQRKDDKYMEKIDRHLRELIADRHELEAEVLRRGEKISDLQKALVDLQLNCFEERERFLNVTVENERLKKNEERLHESIRHLLNVTKDKELRDQVIYILQDPKVEVGVRYNPTTASSSVSNLSLRRPSEELLKEQIQLLQKKIEEFSNVSKSKSDVIVEDCKSALKKSRERLLQNEQEINFLKKK</sequence>
<dbReference type="EMBL" id="BMAO01028296">
    <property type="protein sequence ID" value="GFR23523.1"/>
    <property type="molecule type" value="Genomic_DNA"/>
</dbReference>
<accession>A0A8X6HIC5</accession>
<dbReference type="AlphaFoldDB" id="A0A8X6HIC5"/>
<keyword evidence="1" id="KW-0175">Coiled coil</keyword>
<keyword evidence="3" id="KW-1185">Reference proteome</keyword>
<proteinExistence type="predicted"/>
<evidence type="ECO:0000313" key="3">
    <source>
        <dbReference type="Proteomes" id="UP000887116"/>
    </source>
</evidence>
<protein>
    <submittedName>
        <fullName evidence="2">Uncharacterized protein</fullName>
    </submittedName>
</protein>
<dbReference type="Proteomes" id="UP000887116">
    <property type="component" value="Unassembled WGS sequence"/>
</dbReference>
<dbReference type="OrthoDB" id="6433407at2759"/>